<protein>
    <submittedName>
        <fullName evidence="2">PPUP7618</fullName>
    </submittedName>
</protein>
<gene>
    <name evidence="2" type="primary">PPUP7618</name>
</gene>
<proteinExistence type="predicted"/>
<reference evidence="2" key="1">
    <citation type="submission" date="2014-12" db="EMBL/GenBank/DDBJ databases">
        <title>Parallel Evolution in Life History Adaptation Evident in the Tissue-Specific Poeciliopsis prolifica transcriptome.</title>
        <authorList>
            <person name="Jue N.K."/>
            <person name="Foley R.J."/>
            <person name="Obergfell C."/>
            <person name="Reznick D.N."/>
            <person name="O'Neill R.J."/>
            <person name="O'Neill M.J."/>
        </authorList>
    </citation>
    <scope>NUCLEOTIDE SEQUENCE</scope>
</reference>
<organism evidence="2">
    <name type="scientific">Poeciliopsis prolifica</name>
    <name type="common">blackstripe livebearer</name>
    <dbReference type="NCBI Taxonomy" id="188132"/>
    <lineage>
        <taxon>Eukaryota</taxon>
        <taxon>Metazoa</taxon>
        <taxon>Chordata</taxon>
        <taxon>Craniata</taxon>
        <taxon>Vertebrata</taxon>
        <taxon>Euteleostomi</taxon>
        <taxon>Actinopterygii</taxon>
        <taxon>Neopterygii</taxon>
        <taxon>Teleostei</taxon>
        <taxon>Neoteleostei</taxon>
        <taxon>Acanthomorphata</taxon>
        <taxon>Ovalentaria</taxon>
        <taxon>Atherinomorphae</taxon>
        <taxon>Cyprinodontiformes</taxon>
        <taxon>Poeciliidae</taxon>
        <taxon>Poeciliinae</taxon>
        <taxon>Poeciliopsis</taxon>
    </lineage>
</organism>
<feature type="region of interest" description="Disordered" evidence="1">
    <location>
        <begin position="104"/>
        <end position="123"/>
    </location>
</feature>
<feature type="non-terminal residue" evidence="2">
    <location>
        <position position="1"/>
    </location>
</feature>
<feature type="compositionally biased region" description="Polar residues" evidence="1">
    <location>
        <begin position="113"/>
        <end position="123"/>
    </location>
</feature>
<evidence type="ECO:0000256" key="1">
    <source>
        <dbReference type="SAM" id="MobiDB-lite"/>
    </source>
</evidence>
<dbReference type="EMBL" id="GBYX01475022">
    <property type="protein sequence ID" value="JAO06651.1"/>
    <property type="molecule type" value="Transcribed_RNA"/>
</dbReference>
<dbReference type="AlphaFoldDB" id="A0A0S7ETB2"/>
<name>A0A0S7ETB2_9TELE</name>
<evidence type="ECO:0000313" key="2">
    <source>
        <dbReference type="EMBL" id="JAO06651.1"/>
    </source>
</evidence>
<accession>A0A0S7ETB2</accession>
<feature type="region of interest" description="Disordered" evidence="1">
    <location>
        <begin position="43"/>
        <end position="77"/>
    </location>
</feature>
<sequence length="123" mass="12841">RGDSLSGDVEADGSYYSFCSSVESADRRSANPDAELCPVRSPVGTARGGIISGPLKRSFPPPAAESSGRQALHPSRERKVDLNARLTPAHGKGAAVTVKARTHASAFPARSRQIVTTCTPGKP</sequence>